<gene>
    <name evidence="2" type="ORF">KIL84_015941</name>
</gene>
<evidence type="ECO:0000256" key="1">
    <source>
        <dbReference type="SAM" id="MobiDB-lite"/>
    </source>
</evidence>
<sequence>MLPSIYRKSFKVSFFNSPFHLPSYPIIHKGDLLAMLFWLSSSYSKNEPDVCIGAFTSGTNLSVSQGLSMLPPRGPQLPLVQREGRQSSGPELKAPPQLPCL</sequence>
<dbReference type="EMBL" id="JAHDVG010000487">
    <property type="protein sequence ID" value="KAH1166769.1"/>
    <property type="molecule type" value="Genomic_DNA"/>
</dbReference>
<dbReference type="Proteomes" id="UP000827986">
    <property type="component" value="Unassembled WGS sequence"/>
</dbReference>
<accession>A0A9D4AQB0</accession>
<dbReference type="AlphaFoldDB" id="A0A9D4AQB0"/>
<protein>
    <submittedName>
        <fullName evidence="2">Uncharacterized protein</fullName>
    </submittedName>
</protein>
<reference evidence="2" key="1">
    <citation type="submission" date="2021-09" db="EMBL/GenBank/DDBJ databases">
        <title>The genome of Mauremys mutica provides insights into the evolution of semi-aquatic lifestyle.</title>
        <authorList>
            <person name="Gong S."/>
            <person name="Gao Y."/>
        </authorList>
    </citation>
    <scope>NUCLEOTIDE SEQUENCE</scope>
    <source>
        <strain evidence="2">MM-2020</strain>
        <tissue evidence="2">Muscle</tissue>
    </source>
</reference>
<comment type="caution">
    <text evidence="2">The sequence shown here is derived from an EMBL/GenBank/DDBJ whole genome shotgun (WGS) entry which is preliminary data.</text>
</comment>
<feature type="region of interest" description="Disordered" evidence="1">
    <location>
        <begin position="67"/>
        <end position="101"/>
    </location>
</feature>
<evidence type="ECO:0000313" key="2">
    <source>
        <dbReference type="EMBL" id="KAH1166769.1"/>
    </source>
</evidence>
<evidence type="ECO:0000313" key="3">
    <source>
        <dbReference type="Proteomes" id="UP000827986"/>
    </source>
</evidence>
<keyword evidence="3" id="KW-1185">Reference proteome</keyword>
<organism evidence="2 3">
    <name type="scientific">Mauremys mutica</name>
    <name type="common">yellowpond turtle</name>
    <dbReference type="NCBI Taxonomy" id="74926"/>
    <lineage>
        <taxon>Eukaryota</taxon>
        <taxon>Metazoa</taxon>
        <taxon>Chordata</taxon>
        <taxon>Craniata</taxon>
        <taxon>Vertebrata</taxon>
        <taxon>Euteleostomi</taxon>
        <taxon>Archelosauria</taxon>
        <taxon>Testudinata</taxon>
        <taxon>Testudines</taxon>
        <taxon>Cryptodira</taxon>
        <taxon>Durocryptodira</taxon>
        <taxon>Testudinoidea</taxon>
        <taxon>Geoemydidae</taxon>
        <taxon>Geoemydinae</taxon>
        <taxon>Mauremys</taxon>
    </lineage>
</organism>
<proteinExistence type="predicted"/>
<name>A0A9D4AQB0_9SAUR</name>